<dbReference type="InterPro" id="IPR050595">
    <property type="entry name" value="Bact_response_regulator"/>
</dbReference>
<keyword evidence="1 4" id="KW-0597">Phosphoprotein</keyword>
<evidence type="ECO:0000256" key="1">
    <source>
        <dbReference type="ARBA" id="ARBA00022553"/>
    </source>
</evidence>
<evidence type="ECO:0000256" key="4">
    <source>
        <dbReference type="PROSITE-ProRule" id="PRU00169"/>
    </source>
</evidence>
<feature type="modified residue" description="4-aspartylphosphate" evidence="4">
    <location>
        <position position="61"/>
    </location>
</feature>
<comment type="caution">
    <text evidence="6">The sequence shown here is derived from an EMBL/GenBank/DDBJ whole genome shotgun (WGS) entry which is preliminary data.</text>
</comment>
<reference evidence="6 7" key="1">
    <citation type="submission" date="2024-02" db="EMBL/GenBank/DDBJ databases">
        <title>A new putative Pannonibacter species isolated from two cases of bloodstream infections in paediatric patients.</title>
        <authorList>
            <person name="Castellana S."/>
            <person name="De Laurentiis V."/>
            <person name="Grassi M."/>
            <person name="De Leonardis F."/>
            <person name="Mosca A."/>
            <person name="De Carlo C."/>
            <person name="Sparapano E."/>
            <person name="Ronga L."/>
            <person name="Santacroce L."/>
            <person name="Chironna M."/>
            <person name="De Robertis A."/>
            <person name="Bianco A."/>
            <person name="Del Sambro L."/>
            <person name="Capozzi L."/>
            <person name="Parisi A."/>
        </authorList>
    </citation>
    <scope>NUCLEOTIDE SEQUENCE [LARGE SCALE GENOMIC DNA]</scope>
    <source>
        <strain evidence="6 7">Pt2</strain>
    </source>
</reference>
<evidence type="ECO:0000313" key="7">
    <source>
        <dbReference type="Proteomes" id="UP001380822"/>
    </source>
</evidence>
<evidence type="ECO:0000256" key="2">
    <source>
        <dbReference type="ARBA" id="ARBA00023015"/>
    </source>
</evidence>
<keyword evidence="7" id="KW-1185">Reference proteome</keyword>
<evidence type="ECO:0000256" key="3">
    <source>
        <dbReference type="ARBA" id="ARBA00023163"/>
    </source>
</evidence>
<keyword evidence="2" id="KW-0805">Transcription regulation</keyword>
<dbReference type="SUPFAM" id="SSF52172">
    <property type="entry name" value="CheY-like"/>
    <property type="match status" value="1"/>
</dbReference>
<dbReference type="PANTHER" id="PTHR44591">
    <property type="entry name" value="STRESS RESPONSE REGULATOR PROTEIN 1"/>
    <property type="match status" value="1"/>
</dbReference>
<evidence type="ECO:0000313" key="6">
    <source>
        <dbReference type="EMBL" id="MEH0096917.1"/>
    </source>
</evidence>
<dbReference type="SMART" id="SM00448">
    <property type="entry name" value="REC"/>
    <property type="match status" value="1"/>
</dbReference>
<dbReference type="PROSITE" id="PS50110">
    <property type="entry name" value="RESPONSE_REGULATORY"/>
    <property type="match status" value="1"/>
</dbReference>
<name>A0ABU7ZQV9_9HYPH</name>
<dbReference type="RefSeq" id="WP_334251379.1">
    <property type="nucleotide sequence ID" value="NZ_JBAKBE010000006.1"/>
</dbReference>
<dbReference type="Pfam" id="PF00072">
    <property type="entry name" value="Response_reg"/>
    <property type="match status" value="1"/>
</dbReference>
<accession>A0ABU7ZQV9</accession>
<dbReference type="InterPro" id="IPR001789">
    <property type="entry name" value="Sig_transdc_resp-reg_receiver"/>
</dbReference>
<dbReference type="Gene3D" id="3.40.50.2300">
    <property type="match status" value="1"/>
</dbReference>
<gene>
    <name evidence="6" type="ORF">V6L76_11665</name>
</gene>
<dbReference type="PANTHER" id="PTHR44591:SF3">
    <property type="entry name" value="RESPONSE REGULATORY DOMAIN-CONTAINING PROTEIN"/>
    <property type="match status" value="1"/>
</dbReference>
<dbReference type="EMBL" id="JBAKBE010000006">
    <property type="protein sequence ID" value="MEH0096917.1"/>
    <property type="molecule type" value="Genomic_DNA"/>
</dbReference>
<proteinExistence type="predicted"/>
<dbReference type="InterPro" id="IPR011006">
    <property type="entry name" value="CheY-like_superfamily"/>
</dbReference>
<feature type="domain" description="Response regulatory" evidence="5">
    <location>
        <begin position="11"/>
        <end position="130"/>
    </location>
</feature>
<dbReference type="Proteomes" id="UP001380822">
    <property type="component" value="Unassembled WGS sequence"/>
</dbReference>
<organism evidence="6 7">
    <name type="scientific">Pannonibacter anstelovis</name>
    <dbReference type="NCBI Taxonomy" id="3121537"/>
    <lineage>
        <taxon>Bacteria</taxon>
        <taxon>Pseudomonadati</taxon>
        <taxon>Pseudomonadota</taxon>
        <taxon>Alphaproteobacteria</taxon>
        <taxon>Hyphomicrobiales</taxon>
        <taxon>Stappiaceae</taxon>
        <taxon>Pannonibacter</taxon>
    </lineage>
</organism>
<sequence length="175" mass="18777">MRMQLELSGVSILVVDDNAHMRAILRSILAGFGARRIFEAADGADGLEIVIDRAPDLVLLDWMMAPVSGEEFLKLLRGDKDHVLATTPVIAVSGHARRSVILDAMRQGVHGFVAKPVAPAVLYQRIEDALLRQERDGRSKGMRRPGWGSAAPARQAGAALAAAAAGHLPENFALL</sequence>
<protein>
    <submittedName>
        <fullName evidence="6">Response regulator</fullName>
    </submittedName>
</protein>
<evidence type="ECO:0000259" key="5">
    <source>
        <dbReference type="PROSITE" id="PS50110"/>
    </source>
</evidence>
<keyword evidence="3" id="KW-0804">Transcription</keyword>